<sequence length="42" mass="4523">MVVGGVVCIHPATMHPAIRMHTIYRMYRAGGIPVAGGGVIFW</sequence>
<accession>A0A0W8EAK4</accession>
<dbReference type="AlphaFoldDB" id="A0A0W8EAK4"/>
<dbReference type="EMBL" id="LNQE01001807">
    <property type="protein sequence ID" value="KUG05548.1"/>
    <property type="molecule type" value="Genomic_DNA"/>
</dbReference>
<evidence type="ECO:0000313" key="1">
    <source>
        <dbReference type="EMBL" id="KUG05548.1"/>
    </source>
</evidence>
<protein>
    <submittedName>
        <fullName evidence="1">Uncharacterized protein</fullName>
    </submittedName>
</protein>
<proteinExistence type="predicted"/>
<organism evidence="1">
    <name type="scientific">hydrocarbon metagenome</name>
    <dbReference type="NCBI Taxonomy" id="938273"/>
    <lineage>
        <taxon>unclassified sequences</taxon>
        <taxon>metagenomes</taxon>
        <taxon>ecological metagenomes</taxon>
    </lineage>
</organism>
<comment type="caution">
    <text evidence="1">The sequence shown here is derived from an EMBL/GenBank/DDBJ whole genome shotgun (WGS) entry which is preliminary data.</text>
</comment>
<name>A0A0W8EAK4_9ZZZZ</name>
<reference evidence="1" key="1">
    <citation type="journal article" date="2015" name="Proc. Natl. Acad. Sci. U.S.A.">
        <title>Networks of energetic and metabolic interactions define dynamics in microbial communities.</title>
        <authorList>
            <person name="Embree M."/>
            <person name="Liu J.K."/>
            <person name="Al-Bassam M.M."/>
            <person name="Zengler K."/>
        </authorList>
    </citation>
    <scope>NUCLEOTIDE SEQUENCE</scope>
</reference>
<gene>
    <name evidence="1" type="ORF">ASZ90_017025</name>
</gene>